<feature type="transmembrane region" description="Helical" evidence="6">
    <location>
        <begin position="273"/>
        <end position="290"/>
    </location>
</feature>
<reference evidence="9" key="1">
    <citation type="submission" date="2018-05" db="EMBL/GenBank/DDBJ databases">
        <title>Pseudarcicella sp. HME7025 Genome sequencing and assembly.</title>
        <authorList>
            <person name="Kim H."/>
            <person name="Kang H."/>
            <person name="Joh K."/>
        </authorList>
    </citation>
    <scope>NUCLEOTIDE SEQUENCE [LARGE SCALE GENOMIC DNA]</scope>
    <source>
        <strain evidence="9">HME7025</strain>
    </source>
</reference>
<keyword evidence="9" id="KW-1185">Reference proteome</keyword>
<feature type="domain" description="EamA" evidence="7">
    <location>
        <begin position="156"/>
        <end position="290"/>
    </location>
</feature>
<dbReference type="PANTHER" id="PTHR32322">
    <property type="entry name" value="INNER MEMBRANE TRANSPORTER"/>
    <property type="match status" value="1"/>
</dbReference>
<dbReference type="RefSeq" id="WP_109323530.1">
    <property type="nucleotide sequence ID" value="NZ_CP029346.1"/>
</dbReference>
<protein>
    <recommendedName>
        <fullName evidence="7">EamA domain-containing protein</fullName>
    </recommendedName>
</protein>
<evidence type="ECO:0000256" key="3">
    <source>
        <dbReference type="ARBA" id="ARBA00022692"/>
    </source>
</evidence>
<dbReference type="EMBL" id="CP029346">
    <property type="protein sequence ID" value="AWL09851.1"/>
    <property type="molecule type" value="Genomic_DNA"/>
</dbReference>
<feature type="transmembrane region" description="Helical" evidence="6">
    <location>
        <begin position="218"/>
        <end position="238"/>
    </location>
</feature>
<feature type="domain" description="EamA" evidence="7">
    <location>
        <begin position="11"/>
        <end position="142"/>
    </location>
</feature>
<feature type="transmembrane region" description="Helical" evidence="6">
    <location>
        <begin position="98"/>
        <end position="119"/>
    </location>
</feature>
<accession>A0A2S2DWS4</accession>
<sequence>MTSTQKVPALWIILAIAAISLIWGSSFILVKKSLSTYSAMEVGALRIASAALFFCPFFFKRRKFIQKQHWPSFLLAGLTGNLFPAILFSIAGEHLPSALSGMLNAFTPLFTLIIGVVLFQQKFVLKQTGGIILGLIGCIGLLVAGKSFSFQFNYHALWVILATFLYGINLHTVKSKFADLHPLTSTAGVFMMIGPLAFGLLAYSGFFNRPWSDHAKMWPLLAAIALGLFGSAIAMVLFNQLIKWTSAIVASSVTYLIPIVAVAWGLFDGETIYWSQIVFMFILLWGVYQVNNSKS</sequence>
<evidence type="ECO:0000256" key="5">
    <source>
        <dbReference type="ARBA" id="ARBA00023136"/>
    </source>
</evidence>
<dbReference type="GO" id="GO:0016020">
    <property type="term" value="C:membrane"/>
    <property type="evidence" value="ECO:0007669"/>
    <property type="project" value="UniProtKB-SubCell"/>
</dbReference>
<dbReference type="OrthoDB" id="1117213at2"/>
<dbReference type="InterPro" id="IPR037185">
    <property type="entry name" value="EmrE-like"/>
</dbReference>
<dbReference type="InterPro" id="IPR000620">
    <property type="entry name" value="EamA_dom"/>
</dbReference>
<name>A0A2S2DWS4_9BACT</name>
<feature type="transmembrane region" description="Helical" evidence="6">
    <location>
        <begin position="42"/>
        <end position="59"/>
    </location>
</feature>
<feature type="transmembrane region" description="Helical" evidence="6">
    <location>
        <begin position="185"/>
        <end position="206"/>
    </location>
</feature>
<feature type="transmembrane region" description="Helical" evidence="6">
    <location>
        <begin position="155"/>
        <end position="173"/>
    </location>
</feature>
<evidence type="ECO:0000256" key="6">
    <source>
        <dbReference type="SAM" id="Phobius"/>
    </source>
</evidence>
<feature type="transmembrane region" description="Helical" evidence="6">
    <location>
        <begin position="71"/>
        <end position="92"/>
    </location>
</feature>
<organism evidence="8 9">
    <name type="scientific">Aquirufa nivalisilvae</name>
    <dbReference type="NCBI Taxonomy" id="2516557"/>
    <lineage>
        <taxon>Bacteria</taxon>
        <taxon>Pseudomonadati</taxon>
        <taxon>Bacteroidota</taxon>
        <taxon>Cytophagia</taxon>
        <taxon>Cytophagales</taxon>
        <taxon>Flectobacillaceae</taxon>
        <taxon>Aquirufa</taxon>
    </lineage>
</organism>
<dbReference type="PANTHER" id="PTHR32322:SF2">
    <property type="entry name" value="EAMA DOMAIN-CONTAINING PROTEIN"/>
    <property type="match status" value="1"/>
</dbReference>
<keyword evidence="3 6" id="KW-0812">Transmembrane</keyword>
<evidence type="ECO:0000313" key="9">
    <source>
        <dbReference type="Proteomes" id="UP000245468"/>
    </source>
</evidence>
<evidence type="ECO:0000313" key="8">
    <source>
        <dbReference type="EMBL" id="AWL09851.1"/>
    </source>
</evidence>
<dbReference type="Pfam" id="PF00892">
    <property type="entry name" value="EamA"/>
    <property type="match status" value="2"/>
</dbReference>
<feature type="transmembrane region" description="Helical" evidence="6">
    <location>
        <begin position="7"/>
        <end position="30"/>
    </location>
</feature>
<gene>
    <name evidence="8" type="ORF">HME7025_02002</name>
</gene>
<dbReference type="Proteomes" id="UP000245468">
    <property type="component" value="Chromosome"/>
</dbReference>
<keyword evidence="5 6" id="KW-0472">Membrane</keyword>
<comment type="subcellular location">
    <subcellularLocation>
        <location evidence="1">Membrane</location>
        <topology evidence="1">Multi-pass membrane protein</topology>
    </subcellularLocation>
</comment>
<evidence type="ECO:0000256" key="4">
    <source>
        <dbReference type="ARBA" id="ARBA00022989"/>
    </source>
</evidence>
<keyword evidence="4 6" id="KW-1133">Transmembrane helix</keyword>
<feature type="transmembrane region" description="Helical" evidence="6">
    <location>
        <begin position="131"/>
        <end position="149"/>
    </location>
</feature>
<feature type="transmembrane region" description="Helical" evidence="6">
    <location>
        <begin position="245"/>
        <end position="267"/>
    </location>
</feature>
<dbReference type="AlphaFoldDB" id="A0A2S2DWS4"/>
<evidence type="ECO:0000256" key="2">
    <source>
        <dbReference type="ARBA" id="ARBA00007362"/>
    </source>
</evidence>
<evidence type="ECO:0000256" key="1">
    <source>
        <dbReference type="ARBA" id="ARBA00004141"/>
    </source>
</evidence>
<comment type="similarity">
    <text evidence="2">Belongs to the EamA transporter family.</text>
</comment>
<evidence type="ECO:0000259" key="7">
    <source>
        <dbReference type="Pfam" id="PF00892"/>
    </source>
</evidence>
<dbReference type="SUPFAM" id="SSF103481">
    <property type="entry name" value="Multidrug resistance efflux transporter EmrE"/>
    <property type="match status" value="2"/>
</dbReference>
<dbReference type="InterPro" id="IPR050638">
    <property type="entry name" value="AA-Vitamin_Transporters"/>
</dbReference>
<proteinExistence type="inferred from homology"/>
<dbReference type="KEGG" id="psez:HME7025_02002"/>